<dbReference type="EMBL" id="FPBV01000006">
    <property type="protein sequence ID" value="SFU70707.1"/>
    <property type="molecule type" value="Genomic_DNA"/>
</dbReference>
<evidence type="ECO:0000313" key="2">
    <source>
        <dbReference type="Proteomes" id="UP000183508"/>
    </source>
</evidence>
<proteinExistence type="predicted"/>
<dbReference type="STRING" id="392015.SAMN05421543_106138"/>
<accession>A0A1I7ICR4</accession>
<dbReference type="Proteomes" id="UP000183508">
    <property type="component" value="Unassembled WGS sequence"/>
</dbReference>
<keyword evidence="2" id="KW-1185">Reference proteome</keyword>
<evidence type="ECO:0000313" key="1">
    <source>
        <dbReference type="EMBL" id="SFU70707.1"/>
    </source>
</evidence>
<dbReference type="RefSeq" id="WP_074951039.1">
    <property type="nucleotide sequence ID" value="NZ_FPBV01000006.1"/>
</dbReference>
<sequence>MSGESKRPKWLPEVASDEMIAMRTLRICKTEPEQKSIEQIAEEVCDLYTSMDIRACATVEGIRWTCEIYQDSPYRELGLAEEMATAEEAANEAYRQWLEWRARER</sequence>
<organism evidence="1 2">
    <name type="scientific">Alicyclobacillus macrosporangiidus</name>
    <dbReference type="NCBI Taxonomy" id="392015"/>
    <lineage>
        <taxon>Bacteria</taxon>
        <taxon>Bacillati</taxon>
        <taxon>Bacillota</taxon>
        <taxon>Bacilli</taxon>
        <taxon>Bacillales</taxon>
        <taxon>Alicyclobacillaceae</taxon>
        <taxon>Alicyclobacillus</taxon>
    </lineage>
</organism>
<name>A0A1I7ICR4_9BACL</name>
<protein>
    <submittedName>
        <fullName evidence="1">Uncharacterized protein</fullName>
    </submittedName>
</protein>
<reference evidence="2" key="1">
    <citation type="submission" date="2016-10" db="EMBL/GenBank/DDBJ databases">
        <authorList>
            <person name="Varghese N."/>
        </authorList>
    </citation>
    <scope>NUCLEOTIDE SEQUENCE [LARGE SCALE GENOMIC DNA]</scope>
    <source>
        <strain evidence="2">DSM 17980</strain>
    </source>
</reference>
<dbReference type="AlphaFoldDB" id="A0A1I7ICR4"/>
<gene>
    <name evidence="1" type="ORF">SAMN05421543_106138</name>
</gene>